<dbReference type="STRING" id="1454001.AW08_02434"/>
<dbReference type="InterPro" id="IPR015421">
    <property type="entry name" value="PyrdxlP-dep_Trfase_major"/>
</dbReference>
<comment type="similarity">
    <text evidence="2 7">Belongs to the group II decarboxylase family.</text>
</comment>
<dbReference type="Gene3D" id="3.40.640.10">
    <property type="entry name" value="Type I PLP-dependent aspartate aminotransferase-like (Major domain)"/>
    <property type="match status" value="1"/>
</dbReference>
<comment type="caution">
    <text evidence="8">The sequence shown here is derived from an EMBL/GenBank/DDBJ whole genome shotgun (WGS) entry which is preliminary data.</text>
</comment>
<dbReference type="Pfam" id="PF00282">
    <property type="entry name" value="Pyridoxal_deC"/>
    <property type="match status" value="1"/>
</dbReference>
<evidence type="ECO:0000313" key="9">
    <source>
        <dbReference type="Proteomes" id="UP000020218"/>
    </source>
</evidence>
<dbReference type="EC" id="4.1.1.86" evidence="8"/>
<evidence type="ECO:0000256" key="7">
    <source>
        <dbReference type="RuleBase" id="RU000382"/>
    </source>
</evidence>
<evidence type="ECO:0000313" key="8">
    <source>
        <dbReference type="EMBL" id="EXI66847.1"/>
    </source>
</evidence>
<dbReference type="PANTHER" id="PTHR11999">
    <property type="entry name" value="GROUP II PYRIDOXAL-5-PHOSPHATE DECARBOXYLASE"/>
    <property type="match status" value="1"/>
</dbReference>
<name>A0A011NQE4_9PROT</name>
<evidence type="ECO:0000256" key="3">
    <source>
        <dbReference type="ARBA" id="ARBA00022793"/>
    </source>
</evidence>
<evidence type="ECO:0000256" key="2">
    <source>
        <dbReference type="ARBA" id="ARBA00009533"/>
    </source>
</evidence>
<keyword evidence="9" id="KW-1185">Reference proteome</keyword>
<evidence type="ECO:0000256" key="5">
    <source>
        <dbReference type="ARBA" id="ARBA00023239"/>
    </source>
</evidence>
<keyword evidence="5 7" id="KW-0456">Lyase</keyword>
<feature type="modified residue" description="N6-(pyridoxal phosphate)lysine" evidence="6">
    <location>
        <position position="302"/>
    </location>
</feature>
<gene>
    <name evidence="8" type="primary">ddc</name>
    <name evidence="8" type="ORF">AW08_02434</name>
</gene>
<dbReference type="GO" id="GO:0006520">
    <property type="term" value="P:amino acid metabolic process"/>
    <property type="evidence" value="ECO:0007669"/>
    <property type="project" value="InterPro"/>
</dbReference>
<dbReference type="GO" id="GO:0030170">
    <property type="term" value="F:pyridoxal phosphate binding"/>
    <property type="evidence" value="ECO:0007669"/>
    <property type="project" value="InterPro"/>
</dbReference>
<dbReference type="PANTHER" id="PTHR11999:SF70">
    <property type="entry name" value="MIP05841P"/>
    <property type="match status" value="1"/>
</dbReference>
<dbReference type="InterPro" id="IPR010977">
    <property type="entry name" value="Aromatic_deC"/>
</dbReference>
<dbReference type="Gene3D" id="3.90.1150.10">
    <property type="entry name" value="Aspartate Aminotransferase, domain 1"/>
    <property type="match status" value="1"/>
</dbReference>
<accession>A0A011NQE4</accession>
<dbReference type="EMBL" id="JFAX01000013">
    <property type="protein sequence ID" value="EXI66847.1"/>
    <property type="molecule type" value="Genomic_DNA"/>
</dbReference>
<dbReference type="Proteomes" id="UP000020218">
    <property type="component" value="Unassembled WGS sequence"/>
</dbReference>
<dbReference type="InterPro" id="IPR015424">
    <property type="entry name" value="PyrdxlP-dep_Trfase"/>
</dbReference>
<keyword evidence="4 6" id="KW-0663">Pyridoxal phosphate</keyword>
<proteinExistence type="inferred from homology"/>
<dbReference type="InterPro" id="IPR015422">
    <property type="entry name" value="PyrdxlP-dep_Trfase_small"/>
</dbReference>
<dbReference type="PRINTS" id="PR00800">
    <property type="entry name" value="YHDCRBOXLASE"/>
</dbReference>
<sequence>MIKGAGMDAPAGGGDEALHAAYALATAFLASLPQRAVSLVPTPQEMALALDEALPEHGSDPAGVVGEWFARAERGITASPGPRFFGFVNGGATPAALAGDWLASAIDQNAGLWAGSPAAAQTELVVLRWLQELFALPGAWQGALTSGATMANLVGLATARQWAGRQLGFDAAADGLAGRPPIIVAGSSEIHLSAVKCLGTLGFGRNQLRRVDAHNGEVDLDALAALLRDIDGPVILIGNAGEVNSGHFDDLAALADLRDGHPGGAWLHVDAAFGLFAAVSPRLAHLVRGIERADSVAADGHKWLNVPYDCGFAFVRDGALLREAFAVAGAYVAGGAGWDPFTHVPEMSRRFRGLAAWCALKAYGRAGYRALVERCVDNAGAFARWVEATPGIELMNPAPLNIVCFRFVRRGLDGAAHDELNRAAVRAIQADGRAFVTGTVWQGRAAIRAAFDNWRTTPADVGLLQEAVAQAGASLSA</sequence>
<dbReference type="GO" id="GO:0019752">
    <property type="term" value="P:carboxylic acid metabolic process"/>
    <property type="evidence" value="ECO:0007669"/>
    <property type="project" value="InterPro"/>
</dbReference>
<evidence type="ECO:0000256" key="6">
    <source>
        <dbReference type="PIRSR" id="PIRSR602129-50"/>
    </source>
</evidence>
<dbReference type="AlphaFoldDB" id="A0A011NQE4"/>
<protein>
    <submittedName>
        <fullName evidence="8">L-2,4-diaminobutyrate decarboxylase</fullName>
        <ecNumber evidence="8">4.1.1.86</ecNumber>
    </submittedName>
</protein>
<dbReference type="InterPro" id="IPR002129">
    <property type="entry name" value="PyrdxlP-dep_de-COase"/>
</dbReference>
<organism evidence="8 9">
    <name type="scientific">Candidatus Accumulibacter adjunctus</name>
    <dbReference type="NCBI Taxonomy" id="1454001"/>
    <lineage>
        <taxon>Bacteria</taxon>
        <taxon>Pseudomonadati</taxon>
        <taxon>Pseudomonadota</taxon>
        <taxon>Betaproteobacteria</taxon>
        <taxon>Candidatus Accumulibacter</taxon>
    </lineage>
</organism>
<dbReference type="PATRIC" id="fig|1454001.3.peg.2477"/>
<dbReference type="SUPFAM" id="SSF53383">
    <property type="entry name" value="PLP-dependent transferases"/>
    <property type="match status" value="1"/>
</dbReference>
<reference evidence="8" key="1">
    <citation type="submission" date="2014-02" db="EMBL/GenBank/DDBJ databases">
        <title>Expanding our view of genomic diversity in Candidatus Accumulibacter clades.</title>
        <authorList>
            <person name="Skennerton C.T."/>
            <person name="Barr J.J."/>
            <person name="Slater F.R."/>
            <person name="Bond P.L."/>
            <person name="Tyson G.W."/>
        </authorList>
    </citation>
    <scope>NUCLEOTIDE SEQUENCE [LARGE SCALE GENOMIC DNA]</scope>
</reference>
<dbReference type="GO" id="GO:0033983">
    <property type="term" value="F:diaminobutyrate decarboxylase activity"/>
    <property type="evidence" value="ECO:0007669"/>
    <property type="project" value="UniProtKB-EC"/>
</dbReference>
<evidence type="ECO:0000256" key="1">
    <source>
        <dbReference type="ARBA" id="ARBA00001933"/>
    </source>
</evidence>
<evidence type="ECO:0000256" key="4">
    <source>
        <dbReference type="ARBA" id="ARBA00022898"/>
    </source>
</evidence>
<keyword evidence="3" id="KW-0210">Decarboxylase</keyword>
<comment type="cofactor">
    <cofactor evidence="1 6 7">
        <name>pyridoxal 5'-phosphate</name>
        <dbReference type="ChEBI" id="CHEBI:597326"/>
    </cofactor>
</comment>